<evidence type="ECO:0000313" key="2">
    <source>
        <dbReference type="EMBL" id="EGV99575.1"/>
    </source>
</evidence>
<dbReference type="EMBL" id="JH000104">
    <property type="protein sequence ID" value="EGV99575.1"/>
    <property type="molecule type" value="Genomic_DNA"/>
</dbReference>
<evidence type="ECO:0008006" key="4">
    <source>
        <dbReference type="Google" id="ProtNLM"/>
    </source>
</evidence>
<organism evidence="2 3">
    <name type="scientific">Cricetulus griseus</name>
    <name type="common">Chinese hamster</name>
    <name type="synonym">Cricetulus barabensis griseus</name>
    <dbReference type="NCBI Taxonomy" id="10029"/>
    <lineage>
        <taxon>Eukaryota</taxon>
        <taxon>Metazoa</taxon>
        <taxon>Chordata</taxon>
        <taxon>Craniata</taxon>
        <taxon>Vertebrata</taxon>
        <taxon>Euteleostomi</taxon>
        <taxon>Mammalia</taxon>
        <taxon>Eutheria</taxon>
        <taxon>Euarchontoglires</taxon>
        <taxon>Glires</taxon>
        <taxon>Rodentia</taxon>
        <taxon>Myomorpha</taxon>
        <taxon>Muroidea</taxon>
        <taxon>Cricetidae</taxon>
        <taxon>Cricetinae</taxon>
        <taxon>Cricetulus</taxon>
    </lineage>
</organism>
<evidence type="ECO:0000256" key="1">
    <source>
        <dbReference type="SAM" id="SignalP"/>
    </source>
</evidence>
<gene>
    <name evidence="2" type="ORF">I79_003958</name>
</gene>
<dbReference type="AlphaFoldDB" id="G3H1D4"/>
<dbReference type="InParanoid" id="G3H1D4"/>
<sequence>MAFFFFFFFWFFKTGFLCVALDPVCPGTHSVDTTRLASNSQRSTCLCLPNAGIAPPPPSLTPSSDIQHVKKTILSFLPALVSCTKRSPEKAGLWHMWHARHASGTQPWPGAAELLQVSSPCSEKRPRQGCSGPGWTAPGLWRVPFCS</sequence>
<dbReference type="Proteomes" id="UP000001075">
    <property type="component" value="Unassembled WGS sequence"/>
</dbReference>
<evidence type="ECO:0000313" key="3">
    <source>
        <dbReference type="Proteomes" id="UP000001075"/>
    </source>
</evidence>
<reference evidence="3" key="1">
    <citation type="journal article" date="2011" name="Nat. Biotechnol.">
        <title>The genomic sequence of the Chinese hamster ovary (CHO)-K1 cell line.</title>
        <authorList>
            <person name="Xu X."/>
            <person name="Nagarajan H."/>
            <person name="Lewis N.E."/>
            <person name="Pan S."/>
            <person name="Cai Z."/>
            <person name="Liu X."/>
            <person name="Chen W."/>
            <person name="Xie M."/>
            <person name="Wang W."/>
            <person name="Hammond S."/>
            <person name="Andersen M.R."/>
            <person name="Neff N."/>
            <person name="Passarelli B."/>
            <person name="Koh W."/>
            <person name="Fan H.C."/>
            <person name="Wang J."/>
            <person name="Gui Y."/>
            <person name="Lee K.H."/>
            <person name="Betenbaugh M.J."/>
            <person name="Quake S.R."/>
            <person name="Famili I."/>
            <person name="Palsson B.O."/>
            <person name="Wang J."/>
        </authorList>
    </citation>
    <scope>NUCLEOTIDE SEQUENCE [LARGE SCALE GENOMIC DNA]</scope>
    <source>
        <strain evidence="3">CHO K1 cell line</strain>
    </source>
</reference>
<feature type="signal peptide" evidence="1">
    <location>
        <begin position="1"/>
        <end position="20"/>
    </location>
</feature>
<name>G3H1D4_CRIGR</name>
<proteinExistence type="predicted"/>
<keyword evidence="1" id="KW-0732">Signal</keyword>
<accession>G3H1D4</accession>
<protein>
    <recommendedName>
        <fullName evidence="4">Secreted protein</fullName>
    </recommendedName>
</protein>
<feature type="chain" id="PRO_5003443792" description="Secreted protein" evidence="1">
    <location>
        <begin position="21"/>
        <end position="147"/>
    </location>
</feature>